<comment type="caution">
    <text evidence="2">The sequence shown here is derived from an EMBL/GenBank/DDBJ whole genome shotgun (WGS) entry which is preliminary data.</text>
</comment>
<evidence type="ECO:0000256" key="1">
    <source>
        <dbReference type="SAM" id="Coils"/>
    </source>
</evidence>
<dbReference type="AlphaFoldDB" id="A0AAV9LUS5"/>
<dbReference type="Proteomes" id="UP001311915">
    <property type="component" value="Unassembled WGS sequence"/>
</dbReference>
<keyword evidence="1" id="KW-0175">Coiled coil</keyword>
<dbReference type="Gene3D" id="3.60.10.10">
    <property type="entry name" value="Endonuclease/exonuclease/phosphatase"/>
    <property type="match status" value="1"/>
</dbReference>
<dbReference type="SUPFAM" id="SSF56219">
    <property type="entry name" value="DNase I-like"/>
    <property type="match status" value="1"/>
</dbReference>
<dbReference type="InterPro" id="IPR036691">
    <property type="entry name" value="Endo/exonu/phosph_ase_sf"/>
</dbReference>
<dbReference type="EMBL" id="JAWPEI010000004">
    <property type="protein sequence ID" value="KAK4729487.1"/>
    <property type="molecule type" value="Genomic_DNA"/>
</dbReference>
<name>A0AAV9LUS5_9SOLN</name>
<accession>A0AAV9LUS5</accession>
<protein>
    <submittedName>
        <fullName evidence="2">Uncharacterized protein</fullName>
    </submittedName>
</protein>
<reference evidence="2 3" key="1">
    <citation type="submission" date="2023-10" db="EMBL/GenBank/DDBJ databases">
        <title>Genome-Wide Identification Analysis in wild type Solanum Pinnatisectum Reveals Some Genes Defensing Phytophthora Infestans.</title>
        <authorList>
            <person name="Sun C."/>
        </authorList>
    </citation>
    <scope>NUCLEOTIDE SEQUENCE [LARGE SCALE GENOMIC DNA]</scope>
    <source>
        <strain evidence="2">LQN</strain>
        <tissue evidence="2">Leaf</tissue>
    </source>
</reference>
<evidence type="ECO:0000313" key="2">
    <source>
        <dbReference type="EMBL" id="KAK4729487.1"/>
    </source>
</evidence>
<sequence length="262" mass="31763">MSWMICNVHGFNKRYKQKELRHYLRTKHIKLANLLETRVKKGKAKGILTNVFRGWMSINNYYVAANGRVWVIWDQRHYDDRLFCQPVTNTELKDFTECIHDLGLAELTWTENYYTWTNKQQGSDKIYSRIDRALGNDEWMLNWEHVRTEYDLQNFSDHCPMILKEVIPIVERVWTKKLDNWRMKNVWLKLKALRPFFRQLNNTEYRGLTQKIEKARIDLRNIQGQLARQNTDQPIDWERETLKQLEKLSLMGEKHFKAEIQR</sequence>
<organism evidence="2 3">
    <name type="scientific">Solanum pinnatisectum</name>
    <name type="common">tansyleaf nightshade</name>
    <dbReference type="NCBI Taxonomy" id="50273"/>
    <lineage>
        <taxon>Eukaryota</taxon>
        <taxon>Viridiplantae</taxon>
        <taxon>Streptophyta</taxon>
        <taxon>Embryophyta</taxon>
        <taxon>Tracheophyta</taxon>
        <taxon>Spermatophyta</taxon>
        <taxon>Magnoliopsida</taxon>
        <taxon>eudicotyledons</taxon>
        <taxon>Gunneridae</taxon>
        <taxon>Pentapetalae</taxon>
        <taxon>asterids</taxon>
        <taxon>lamiids</taxon>
        <taxon>Solanales</taxon>
        <taxon>Solanaceae</taxon>
        <taxon>Solanoideae</taxon>
        <taxon>Solaneae</taxon>
        <taxon>Solanum</taxon>
    </lineage>
</organism>
<keyword evidence="3" id="KW-1185">Reference proteome</keyword>
<dbReference type="PANTHER" id="PTHR33710">
    <property type="entry name" value="BNAC02G09200D PROTEIN"/>
    <property type="match status" value="1"/>
</dbReference>
<feature type="coiled-coil region" evidence="1">
    <location>
        <begin position="205"/>
        <end position="232"/>
    </location>
</feature>
<gene>
    <name evidence="2" type="ORF">R3W88_022475</name>
</gene>
<proteinExistence type="predicted"/>
<evidence type="ECO:0000313" key="3">
    <source>
        <dbReference type="Proteomes" id="UP001311915"/>
    </source>
</evidence>
<dbReference type="PANTHER" id="PTHR33710:SF80">
    <property type="entry name" value="ENDONUCLEASE_EXONUCLEASE_PHOSPHATASE"/>
    <property type="match status" value="1"/>
</dbReference>